<dbReference type="Gene3D" id="1.10.10.60">
    <property type="entry name" value="Homeodomain-like"/>
    <property type="match status" value="1"/>
</dbReference>
<keyword evidence="1" id="KW-0902">Two-component regulatory system</keyword>
<evidence type="ECO:0000259" key="6">
    <source>
        <dbReference type="PROSITE" id="PS50110"/>
    </source>
</evidence>
<dbReference type="SUPFAM" id="SSF52172">
    <property type="entry name" value="CheY-like"/>
    <property type="match status" value="1"/>
</dbReference>
<evidence type="ECO:0000256" key="5">
    <source>
        <dbReference type="SAM" id="MobiDB-lite"/>
    </source>
</evidence>
<dbReference type="InterPro" id="IPR001789">
    <property type="entry name" value="Sig_transdc_resp-reg_receiver"/>
</dbReference>
<dbReference type="Pfam" id="PF00072">
    <property type="entry name" value="Response_reg"/>
    <property type="match status" value="1"/>
</dbReference>
<feature type="compositionally biased region" description="Basic and acidic residues" evidence="5">
    <location>
        <begin position="163"/>
        <end position="192"/>
    </location>
</feature>
<reference evidence="7 8" key="1">
    <citation type="journal article" date="2015" name="Proc. Natl. Acad. Sci. U.S.A.">
        <title>The resurrection genome of Boea hygrometrica: A blueprint for survival of dehydration.</title>
        <authorList>
            <person name="Xiao L."/>
            <person name="Yang G."/>
            <person name="Zhang L."/>
            <person name="Yang X."/>
            <person name="Zhao S."/>
            <person name="Ji Z."/>
            <person name="Zhou Q."/>
            <person name="Hu M."/>
            <person name="Wang Y."/>
            <person name="Chen M."/>
            <person name="Xu Y."/>
            <person name="Jin H."/>
            <person name="Xiao X."/>
            <person name="Hu G."/>
            <person name="Bao F."/>
            <person name="Hu Y."/>
            <person name="Wan P."/>
            <person name="Li L."/>
            <person name="Deng X."/>
            <person name="Kuang T."/>
            <person name="Xiang C."/>
            <person name="Zhu J.K."/>
            <person name="Oliver M.J."/>
            <person name="He Y."/>
        </authorList>
    </citation>
    <scope>NUCLEOTIDE SEQUENCE [LARGE SCALE GENOMIC DNA]</scope>
    <source>
        <strain evidence="8">cv. XS01</strain>
    </source>
</reference>
<keyword evidence="3" id="KW-0804">Transcription</keyword>
<evidence type="ECO:0000256" key="4">
    <source>
        <dbReference type="PROSITE-ProRule" id="PRU00169"/>
    </source>
</evidence>
<evidence type="ECO:0000256" key="3">
    <source>
        <dbReference type="ARBA" id="ARBA00023163"/>
    </source>
</evidence>
<dbReference type="InterPro" id="IPR011006">
    <property type="entry name" value="CheY-like_superfamily"/>
</dbReference>
<dbReference type="SMART" id="SM00448">
    <property type="entry name" value="REC"/>
    <property type="match status" value="1"/>
</dbReference>
<organism evidence="7 8">
    <name type="scientific">Dorcoceras hygrometricum</name>
    <dbReference type="NCBI Taxonomy" id="472368"/>
    <lineage>
        <taxon>Eukaryota</taxon>
        <taxon>Viridiplantae</taxon>
        <taxon>Streptophyta</taxon>
        <taxon>Embryophyta</taxon>
        <taxon>Tracheophyta</taxon>
        <taxon>Spermatophyta</taxon>
        <taxon>Magnoliopsida</taxon>
        <taxon>eudicotyledons</taxon>
        <taxon>Gunneridae</taxon>
        <taxon>Pentapetalae</taxon>
        <taxon>asterids</taxon>
        <taxon>lamiids</taxon>
        <taxon>Lamiales</taxon>
        <taxon>Gesneriaceae</taxon>
        <taxon>Didymocarpoideae</taxon>
        <taxon>Trichosporeae</taxon>
        <taxon>Loxocarpinae</taxon>
        <taxon>Dorcoceras</taxon>
    </lineage>
</organism>
<feature type="domain" description="Response regulatory" evidence="6">
    <location>
        <begin position="20"/>
        <end position="135"/>
    </location>
</feature>
<feature type="modified residue" description="4-aspartylphosphate" evidence="4">
    <location>
        <position position="71"/>
    </location>
</feature>
<name>A0A2Z7DEW7_9LAMI</name>
<evidence type="ECO:0000256" key="2">
    <source>
        <dbReference type="ARBA" id="ARBA00023015"/>
    </source>
</evidence>
<keyword evidence="2" id="KW-0805">Transcription regulation</keyword>
<dbReference type="PANTHER" id="PTHR43874">
    <property type="entry name" value="TWO-COMPONENT RESPONSE REGULATOR"/>
    <property type="match status" value="1"/>
</dbReference>
<keyword evidence="8" id="KW-1185">Reference proteome</keyword>
<dbReference type="AlphaFoldDB" id="A0A2Z7DEW7"/>
<evidence type="ECO:0000313" key="8">
    <source>
        <dbReference type="Proteomes" id="UP000250235"/>
    </source>
</evidence>
<sequence>MESETVSIRNTSSKNSFDSRILVVDDDTTCLSVVAAMLKKFKYEVVTVKHPNDALCTLRIKGGAFDLVVSDVHMPDMNGLELQKVIAQEFNLPVVLMSADNEEGVVLKGLQNGAAFFILKPVSADDLRDLWQFASMNYKKNKVVIEEETSASEFFDVSESSVHDEDGNIKKDSSRRNSPRKEGSCDEKRGEISESSSQKRPKVVWTNALHNRFLEAIRSIGLESKSS</sequence>
<evidence type="ECO:0000313" key="7">
    <source>
        <dbReference type="EMBL" id="KZV58477.1"/>
    </source>
</evidence>
<keyword evidence="4" id="KW-0597">Phosphoprotein</keyword>
<dbReference type="PANTHER" id="PTHR43874:SF19">
    <property type="entry name" value="RESPONSE REGULATOR 23-RELATED"/>
    <property type="match status" value="1"/>
</dbReference>
<dbReference type="PROSITE" id="PS50110">
    <property type="entry name" value="RESPONSE_REGULATORY"/>
    <property type="match status" value="1"/>
</dbReference>
<feature type="region of interest" description="Disordered" evidence="5">
    <location>
        <begin position="163"/>
        <end position="201"/>
    </location>
</feature>
<evidence type="ECO:0000256" key="1">
    <source>
        <dbReference type="ARBA" id="ARBA00023012"/>
    </source>
</evidence>
<dbReference type="Proteomes" id="UP000250235">
    <property type="component" value="Unassembled WGS sequence"/>
</dbReference>
<dbReference type="OrthoDB" id="21225at2759"/>
<dbReference type="GO" id="GO:0000160">
    <property type="term" value="P:phosphorelay signal transduction system"/>
    <property type="evidence" value="ECO:0007669"/>
    <property type="project" value="UniProtKB-KW"/>
</dbReference>
<gene>
    <name evidence="7" type="ORF">F511_26521</name>
</gene>
<proteinExistence type="predicted"/>
<dbReference type="InterPro" id="IPR045279">
    <property type="entry name" value="ARR-like"/>
</dbReference>
<protein>
    <recommendedName>
        <fullName evidence="6">Response regulatory domain-containing protein</fullName>
    </recommendedName>
</protein>
<dbReference type="Gene3D" id="3.40.50.2300">
    <property type="match status" value="1"/>
</dbReference>
<dbReference type="EMBL" id="KQ986756">
    <property type="protein sequence ID" value="KZV58477.1"/>
    <property type="molecule type" value="Genomic_DNA"/>
</dbReference>
<accession>A0A2Z7DEW7</accession>
<dbReference type="GO" id="GO:0009736">
    <property type="term" value="P:cytokinin-activated signaling pathway"/>
    <property type="evidence" value="ECO:0007669"/>
    <property type="project" value="InterPro"/>
</dbReference>
<dbReference type="CDD" id="cd17584">
    <property type="entry name" value="REC_typeB_ARR-like"/>
    <property type="match status" value="1"/>
</dbReference>